<proteinExistence type="predicted"/>
<protein>
    <submittedName>
        <fullName evidence="2">DUF4926 domain-containing protein</fullName>
    </submittedName>
</protein>
<organism evidence="1 2">
    <name type="scientific">Caenorhabditis tropicalis</name>
    <dbReference type="NCBI Taxonomy" id="1561998"/>
    <lineage>
        <taxon>Eukaryota</taxon>
        <taxon>Metazoa</taxon>
        <taxon>Ecdysozoa</taxon>
        <taxon>Nematoda</taxon>
        <taxon>Chromadorea</taxon>
        <taxon>Rhabditida</taxon>
        <taxon>Rhabditina</taxon>
        <taxon>Rhabditomorpha</taxon>
        <taxon>Rhabditoidea</taxon>
        <taxon>Rhabditidae</taxon>
        <taxon>Peloderinae</taxon>
        <taxon>Caenorhabditis</taxon>
    </lineage>
</organism>
<accession>A0A1I7UMK9</accession>
<name>A0A1I7UMK9_9PELO</name>
<keyword evidence="1" id="KW-1185">Reference proteome</keyword>
<reference evidence="2" key="1">
    <citation type="submission" date="2016-11" db="UniProtKB">
        <authorList>
            <consortium name="WormBaseParasite"/>
        </authorList>
    </citation>
    <scope>IDENTIFICATION</scope>
</reference>
<sequence length="84" mass="9673">MNQIDLDIILNDIPALWTQTADDISYDLGDRVDQPDHFNSFIEIRNVNGVVASIVIELGETNYFFIYVWPDFKGNPYPLEPIVQ</sequence>
<evidence type="ECO:0000313" key="1">
    <source>
        <dbReference type="Proteomes" id="UP000095282"/>
    </source>
</evidence>
<evidence type="ECO:0000313" key="2">
    <source>
        <dbReference type="WBParaSite" id="Csp11.Scaffold630.g17478.t1"/>
    </source>
</evidence>
<dbReference type="WBParaSite" id="Csp11.Scaffold630.g17478.t1">
    <property type="protein sequence ID" value="Csp11.Scaffold630.g17478.t1"/>
    <property type="gene ID" value="Csp11.Scaffold630.g17478"/>
</dbReference>
<dbReference type="Proteomes" id="UP000095282">
    <property type="component" value="Unplaced"/>
</dbReference>
<dbReference type="AlphaFoldDB" id="A0A1I7UMK9"/>